<dbReference type="InterPro" id="IPR029058">
    <property type="entry name" value="AB_hydrolase_fold"/>
</dbReference>
<protein>
    <recommendedName>
        <fullName evidence="5">Alpha/beta hydrolase family protein</fullName>
    </recommendedName>
</protein>
<dbReference type="KEGG" id="gaz:Pan241w_06900"/>
<evidence type="ECO:0000313" key="4">
    <source>
        <dbReference type="Proteomes" id="UP000317171"/>
    </source>
</evidence>
<dbReference type="AlphaFoldDB" id="A0A517R9R6"/>
<keyword evidence="1" id="KW-0732">Signal</keyword>
<dbReference type="InterPro" id="IPR050955">
    <property type="entry name" value="Plant_Biomass_Hydrol_Est"/>
</dbReference>
<keyword evidence="4" id="KW-1185">Reference proteome</keyword>
<accession>A0A517R9R6</accession>
<dbReference type="RefSeq" id="WP_145210913.1">
    <property type="nucleotide sequence ID" value="NZ_CP036269.1"/>
</dbReference>
<feature type="coiled-coil region" evidence="2">
    <location>
        <begin position="307"/>
        <end position="341"/>
    </location>
</feature>
<dbReference type="PANTHER" id="PTHR43037:SF1">
    <property type="entry name" value="BLL1128 PROTEIN"/>
    <property type="match status" value="1"/>
</dbReference>
<organism evidence="3 4">
    <name type="scientific">Gimesia alba</name>
    <dbReference type="NCBI Taxonomy" id="2527973"/>
    <lineage>
        <taxon>Bacteria</taxon>
        <taxon>Pseudomonadati</taxon>
        <taxon>Planctomycetota</taxon>
        <taxon>Planctomycetia</taxon>
        <taxon>Planctomycetales</taxon>
        <taxon>Planctomycetaceae</taxon>
        <taxon>Gimesia</taxon>
    </lineage>
</organism>
<sequence length="803" mass="92066">MTVRLFPESVFRCCSATLSLKRASLAALVFLLLIGPGFAPVGAVQAGEVELEHGTIIRGDLAPILGLTDKLAARIEGDIVDPRASSRTFTGAPIILVDDGMVRYFVSRRNVKRYNLDQEFLSEQELFPLKQQVTGRGQMLKTVGSFKDVTDFDKFGRRTVTLSTNKGDLALLQGVTEITPKYLKVTGLKHQWDLGIRTTSVKEEVLAAMLKQVIDPLDPNERIAVARFYIQAGLYLPAAQAFADIEQDFPEYKDKIAVFVKDLRTLHSQQLLNELQQRRKAGQHRLAQEAIAKFPTNNVSQSILRQIREIEEDYHKRQEQIEKAQFRLGELEAEIKDEANKNLLQAYRREVITQLNFDSIDRLSAFLNLESDDSLTVQEKLAIAYSGWIIGSAHVMTDLDTALNLWTARAQVLEYLRNEDEHERDFMIETLQKLEGVSTEVVKQMIPLLPPILDAPVRKNDDAFTIQVTDPDAEVPVSYSVLLPIEYNPHHTYPMIVALRPSHKTVQFELGWWGKYKNGPGQSQRRGYIVISPEYLQKDQEEYEDNITAHYAVIQSIRDARKRFNVDSDRVFLAGHGTGADAAFDIGMSHPGLFAGVIPIAGKTNAFNLHYWQNAKDLPWYIVGGELDRDTLDHNSLVVNRMMRYGHDVIYAEYIGRGYEYYYEEIHNLFNWMELQKRLKYPKEIEEKILRPIDNRFYWVRTEDLPPQVTRPVVVNNQRIRVRPVTLNVSVKEGNVIYVKSGGKVNTLWLTPDIVDYEKRLVVRVGGKQKFNDFLRPDMKAMLDDFRNRGDRQKLFDVRLDFF</sequence>
<dbReference type="PANTHER" id="PTHR43037">
    <property type="entry name" value="UNNAMED PRODUCT-RELATED"/>
    <property type="match status" value="1"/>
</dbReference>
<dbReference type="SUPFAM" id="SSF53474">
    <property type="entry name" value="alpha/beta-Hydrolases"/>
    <property type="match status" value="1"/>
</dbReference>
<evidence type="ECO:0000256" key="1">
    <source>
        <dbReference type="ARBA" id="ARBA00022729"/>
    </source>
</evidence>
<dbReference type="OrthoDB" id="1955879at2"/>
<dbReference type="Proteomes" id="UP000317171">
    <property type="component" value="Chromosome"/>
</dbReference>
<keyword evidence="2" id="KW-0175">Coiled coil</keyword>
<evidence type="ECO:0008006" key="5">
    <source>
        <dbReference type="Google" id="ProtNLM"/>
    </source>
</evidence>
<dbReference type="Gene3D" id="3.40.50.1820">
    <property type="entry name" value="alpha/beta hydrolase"/>
    <property type="match status" value="1"/>
</dbReference>
<name>A0A517R9R6_9PLAN</name>
<dbReference type="EMBL" id="CP036269">
    <property type="protein sequence ID" value="QDT40632.1"/>
    <property type="molecule type" value="Genomic_DNA"/>
</dbReference>
<proteinExistence type="predicted"/>
<reference evidence="3 4" key="1">
    <citation type="submission" date="2019-02" db="EMBL/GenBank/DDBJ databases">
        <title>Deep-cultivation of Planctomycetes and their phenomic and genomic characterization uncovers novel biology.</title>
        <authorList>
            <person name="Wiegand S."/>
            <person name="Jogler M."/>
            <person name="Boedeker C."/>
            <person name="Pinto D."/>
            <person name="Vollmers J."/>
            <person name="Rivas-Marin E."/>
            <person name="Kohn T."/>
            <person name="Peeters S.H."/>
            <person name="Heuer A."/>
            <person name="Rast P."/>
            <person name="Oberbeckmann S."/>
            <person name="Bunk B."/>
            <person name="Jeske O."/>
            <person name="Meyerdierks A."/>
            <person name="Storesund J.E."/>
            <person name="Kallscheuer N."/>
            <person name="Luecker S."/>
            <person name="Lage O.M."/>
            <person name="Pohl T."/>
            <person name="Merkel B.J."/>
            <person name="Hornburger P."/>
            <person name="Mueller R.-W."/>
            <person name="Bruemmer F."/>
            <person name="Labrenz M."/>
            <person name="Spormann A.M."/>
            <person name="Op den Camp H."/>
            <person name="Overmann J."/>
            <person name="Amann R."/>
            <person name="Jetten M.S.M."/>
            <person name="Mascher T."/>
            <person name="Medema M.H."/>
            <person name="Devos D.P."/>
            <person name="Kaster A.-K."/>
            <person name="Ovreas L."/>
            <person name="Rohde M."/>
            <person name="Galperin M.Y."/>
            <person name="Jogler C."/>
        </authorList>
    </citation>
    <scope>NUCLEOTIDE SEQUENCE [LARGE SCALE GENOMIC DNA]</scope>
    <source>
        <strain evidence="3 4">Pan241w</strain>
    </source>
</reference>
<gene>
    <name evidence="3" type="ORF">Pan241w_06900</name>
</gene>
<evidence type="ECO:0000256" key="2">
    <source>
        <dbReference type="SAM" id="Coils"/>
    </source>
</evidence>
<evidence type="ECO:0000313" key="3">
    <source>
        <dbReference type="EMBL" id="QDT40632.1"/>
    </source>
</evidence>